<evidence type="ECO:0000313" key="4">
    <source>
        <dbReference type="EMBL" id="MBL6445419.1"/>
    </source>
</evidence>
<dbReference type="SUPFAM" id="SSF49777">
    <property type="entry name" value="PEBP-like"/>
    <property type="match status" value="1"/>
</dbReference>
<feature type="signal peptide" evidence="2">
    <location>
        <begin position="1"/>
        <end position="29"/>
    </location>
</feature>
<keyword evidence="2" id="KW-0732">Signal</keyword>
<dbReference type="InterPro" id="IPR008914">
    <property type="entry name" value="PEBP"/>
</dbReference>
<dbReference type="InterPro" id="IPR025924">
    <property type="entry name" value="YHYH_dom"/>
</dbReference>
<gene>
    <name evidence="4" type="ORF">JMN32_03820</name>
</gene>
<dbReference type="Proteomes" id="UP000614216">
    <property type="component" value="Unassembled WGS sequence"/>
</dbReference>
<dbReference type="Gene3D" id="3.90.280.10">
    <property type="entry name" value="PEBP-like"/>
    <property type="match status" value="1"/>
</dbReference>
<comment type="caution">
    <text evidence="4">The sequence shown here is derived from an EMBL/GenBank/DDBJ whole genome shotgun (WGS) entry which is preliminary data.</text>
</comment>
<dbReference type="EMBL" id="JAEUGD010000014">
    <property type="protein sequence ID" value="MBL6445419.1"/>
    <property type="molecule type" value="Genomic_DNA"/>
</dbReference>
<dbReference type="PANTHER" id="PTHR30289:SF8">
    <property type="entry name" value="YHYH DOMAIN-CONTAINING PROTEIN"/>
    <property type="match status" value="1"/>
</dbReference>
<feature type="transmembrane region" description="Helical" evidence="1">
    <location>
        <begin position="137"/>
        <end position="154"/>
    </location>
</feature>
<reference evidence="4" key="1">
    <citation type="submission" date="2021-01" db="EMBL/GenBank/DDBJ databases">
        <title>Fulvivirga kasyanovii gen. nov., sp nov., a novel member of the phylum Bacteroidetes isolated from seawater in a mussel farm.</title>
        <authorList>
            <person name="Zhao L.-H."/>
            <person name="Wang Z.-J."/>
        </authorList>
    </citation>
    <scope>NUCLEOTIDE SEQUENCE</scope>
    <source>
        <strain evidence="4">29W222</strain>
    </source>
</reference>
<name>A0A937FTJ9_9BACT</name>
<keyword evidence="5" id="KW-1185">Reference proteome</keyword>
<evidence type="ECO:0000313" key="5">
    <source>
        <dbReference type="Proteomes" id="UP000614216"/>
    </source>
</evidence>
<dbReference type="PANTHER" id="PTHR30289">
    <property type="entry name" value="UNCHARACTERIZED PROTEIN YBCL-RELATED"/>
    <property type="match status" value="1"/>
</dbReference>
<proteinExistence type="predicted"/>
<dbReference type="Pfam" id="PF14240">
    <property type="entry name" value="YHYH"/>
    <property type="match status" value="1"/>
</dbReference>
<evidence type="ECO:0000256" key="2">
    <source>
        <dbReference type="SAM" id="SignalP"/>
    </source>
</evidence>
<keyword evidence="1" id="KW-1133">Transmembrane helix</keyword>
<evidence type="ECO:0000256" key="1">
    <source>
        <dbReference type="SAM" id="Phobius"/>
    </source>
</evidence>
<feature type="chain" id="PRO_5037669211" evidence="2">
    <location>
        <begin position="30"/>
        <end position="656"/>
    </location>
</feature>
<feature type="transmembrane region" description="Helical" evidence="1">
    <location>
        <begin position="113"/>
        <end position="130"/>
    </location>
</feature>
<dbReference type="Pfam" id="PF01161">
    <property type="entry name" value="PBP"/>
    <property type="match status" value="1"/>
</dbReference>
<keyword evidence="1" id="KW-0812">Transmembrane</keyword>
<feature type="domain" description="YHYH" evidence="3">
    <location>
        <begin position="237"/>
        <end position="331"/>
    </location>
</feature>
<dbReference type="AlphaFoldDB" id="A0A937FTJ9"/>
<evidence type="ECO:0000259" key="3">
    <source>
        <dbReference type="Pfam" id="PF14240"/>
    </source>
</evidence>
<protein>
    <submittedName>
        <fullName evidence="4">YHYH protein</fullName>
    </submittedName>
</protein>
<organism evidence="4 5">
    <name type="scientific">Fulvivirga marina</name>
    <dbReference type="NCBI Taxonomy" id="2494733"/>
    <lineage>
        <taxon>Bacteria</taxon>
        <taxon>Pseudomonadati</taxon>
        <taxon>Bacteroidota</taxon>
        <taxon>Cytophagia</taxon>
        <taxon>Cytophagales</taxon>
        <taxon>Fulvivirgaceae</taxon>
        <taxon>Fulvivirga</taxon>
    </lineage>
</organism>
<keyword evidence="1" id="KW-0472">Membrane</keyword>
<accession>A0A937FTJ9</accession>
<dbReference type="RefSeq" id="WP_202854965.1">
    <property type="nucleotide sequence ID" value="NZ_JAEUGD010000014.1"/>
</dbReference>
<dbReference type="InterPro" id="IPR036610">
    <property type="entry name" value="PEBP-like_sf"/>
</dbReference>
<sequence>MTTKNLSNMKIKTTVIAILLFIVSGVALAHPGGHGVKNLKEWHLKGKTSVKGAFLMKSNDFIYLEDEHGELTQIKISELADEDFAFVKQKTEKIEAINNPVAKDEASPAKSTIPVMALAIVLIALILVLVSPRNKSVKFVYSSLSLLFLISLYACNKDNDPTTSSGIAKAYDISFLRETFSIFSNVSYVDTDDDYFYVESNGIPDHQMMVGITAWIERVPTPFKYTYAENTQENMAWPIPINPAYEETDNIAIIDELQRGAIAIATNGIPIFNPYNASGELSWEIGELDAYGGHSGNGDDYHYHFPPVHLNSKTGTYPIAFVLDGFPLYGYSEPDGSTVTGLDEHFGHEDENGYYHYHASSNAPYMTPSLRGVVTVDQEGIQHNQIEPQPTAMTERGLSDITLVGGTDSHEITGLDMNDANNGYALSYKTTTNNVTKNGMIEYSWDDNGLFTFTFTTDITDASSSKTFTYNGDPGTIHADAYGYNSSGSSSDFTLTSAAVSNGELLDTYKCDQPEERSIPVAWSNPPAGTGAFAIVMYHYPNPADASDPTKSPDGYMQVWNIDASVSEIPWGEAGVSIGYIGKNNKKGDYAIGYTSPCSPDPGTHEYTIRIYALSETPASLPTSNSIDVDYSTLVDAIGTVTTLGTASLTFDSVTE</sequence>